<organism evidence="2 3">
    <name type="scientific">Necator americanus</name>
    <name type="common">Human hookworm</name>
    <dbReference type="NCBI Taxonomy" id="51031"/>
    <lineage>
        <taxon>Eukaryota</taxon>
        <taxon>Metazoa</taxon>
        <taxon>Ecdysozoa</taxon>
        <taxon>Nematoda</taxon>
        <taxon>Chromadorea</taxon>
        <taxon>Rhabditida</taxon>
        <taxon>Rhabditina</taxon>
        <taxon>Rhabditomorpha</taxon>
        <taxon>Strongyloidea</taxon>
        <taxon>Ancylostomatidae</taxon>
        <taxon>Bunostominae</taxon>
        <taxon>Necator</taxon>
    </lineage>
</organism>
<dbReference type="Proteomes" id="UP001303046">
    <property type="component" value="Unassembled WGS sequence"/>
</dbReference>
<dbReference type="InterPro" id="IPR041588">
    <property type="entry name" value="Integrase_H2C2"/>
</dbReference>
<evidence type="ECO:0000259" key="1">
    <source>
        <dbReference type="PROSITE" id="PS50994"/>
    </source>
</evidence>
<dbReference type="PROSITE" id="PS50994">
    <property type="entry name" value="INTEGRASE"/>
    <property type="match status" value="1"/>
</dbReference>
<dbReference type="InterPro" id="IPR001584">
    <property type="entry name" value="Integrase_cat-core"/>
</dbReference>
<evidence type="ECO:0000313" key="2">
    <source>
        <dbReference type="EMBL" id="KAK6761389.1"/>
    </source>
</evidence>
<dbReference type="InterPro" id="IPR012337">
    <property type="entry name" value="RNaseH-like_sf"/>
</dbReference>
<gene>
    <name evidence="2" type="primary">Necator_chrX.g22612</name>
    <name evidence="2" type="ORF">RB195_022449</name>
</gene>
<dbReference type="PANTHER" id="PTHR47331:SF2">
    <property type="match status" value="1"/>
</dbReference>
<evidence type="ECO:0000313" key="3">
    <source>
        <dbReference type="Proteomes" id="UP001303046"/>
    </source>
</evidence>
<dbReference type="EMBL" id="JAVFWL010000006">
    <property type="protein sequence ID" value="KAK6761389.1"/>
    <property type="molecule type" value="Genomic_DNA"/>
</dbReference>
<protein>
    <recommendedName>
        <fullName evidence="1">Integrase catalytic domain-containing protein</fullName>
    </recommendedName>
</protein>
<sequence length="464" mass="52800">MWESLTSNGLTVNFCHMPTHKNPADAETGGVTATLIYYHDCIRGPRWLVDDRNGWPLRLIADIDTVYTENGCKVVHHSNIEVMTSSTSTTIDLSRLSRFSSLTKALRTFATFAELLVRWVERCNVERNAHIMLRSIAEFESAKEISAANLRLSGKFILAEIHKNISITGLSTRFQSQKFIRDNFEIIRFESRIQNAILPYDTKNPIYIPNYSDLARLIIQLFHIKNAHAGREHALSLVRQKYWIPQPSRTVKKIIGKCVTCRKFHGLQFGAPEMPSLPPDRVEITKAFQNVGCDLMGPFESKMDEGMYICLYTCLTTRAIHLEVTKNLSTGVFLNSFLRFISRRGVPQLIRTDCGSNFKLGHQVIDIIFKKDDLSGSSVMTYSASESIKEIFSPPALPWMNGVWERLVGSVKRSFQKAVGRKKLSFEEMMTITAQIEAIISTRPIAKLILMRFLYDLSIFSTEI</sequence>
<keyword evidence="3" id="KW-1185">Reference proteome</keyword>
<dbReference type="SUPFAM" id="SSF53098">
    <property type="entry name" value="Ribonuclease H-like"/>
    <property type="match status" value="1"/>
</dbReference>
<dbReference type="Pfam" id="PF17921">
    <property type="entry name" value="Integrase_H2C2"/>
    <property type="match status" value="1"/>
</dbReference>
<dbReference type="InterPro" id="IPR036397">
    <property type="entry name" value="RNaseH_sf"/>
</dbReference>
<dbReference type="Gene3D" id="1.10.340.70">
    <property type="match status" value="1"/>
</dbReference>
<dbReference type="Gene3D" id="3.30.420.10">
    <property type="entry name" value="Ribonuclease H-like superfamily/Ribonuclease H"/>
    <property type="match status" value="1"/>
</dbReference>
<dbReference type="PANTHER" id="PTHR47331">
    <property type="entry name" value="PHD-TYPE DOMAIN-CONTAINING PROTEIN"/>
    <property type="match status" value="1"/>
</dbReference>
<reference evidence="2 3" key="1">
    <citation type="submission" date="2023-08" db="EMBL/GenBank/DDBJ databases">
        <title>A Necator americanus chromosomal reference genome.</title>
        <authorList>
            <person name="Ilik V."/>
            <person name="Petrzelkova K.J."/>
            <person name="Pardy F."/>
            <person name="Fuh T."/>
            <person name="Niatou-Singa F.S."/>
            <person name="Gouil Q."/>
            <person name="Baker L."/>
            <person name="Ritchie M.E."/>
            <person name="Jex A.R."/>
            <person name="Gazzola D."/>
            <person name="Li H."/>
            <person name="Toshio Fujiwara R."/>
            <person name="Zhan B."/>
            <person name="Aroian R.V."/>
            <person name="Pafco B."/>
            <person name="Schwarz E.M."/>
        </authorList>
    </citation>
    <scope>NUCLEOTIDE SEQUENCE [LARGE SCALE GENOMIC DNA]</scope>
    <source>
        <strain evidence="2 3">Aroian</strain>
        <tissue evidence="2">Whole animal</tissue>
    </source>
</reference>
<comment type="caution">
    <text evidence="2">The sequence shown here is derived from an EMBL/GenBank/DDBJ whole genome shotgun (WGS) entry which is preliminary data.</text>
</comment>
<feature type="domain" description="Integrase catalytic" evidence="1">
    <location>
        <begin position="274"/>
        <end position="464"/>
    </location>
</feature>
<proteinExistence type="predicted"/>
<name>A0ABR1EFC0_NECAM</name>
<accession>A0ABR1EFC0</accession>